<proteinExistence type="predicted"/>
<feature type="compositionally biased region" description="Low complexity" evidence="2">
    <location>
        <begin position="651"/>
        <end position="661"/>
    </location>
</feature>
<comment type="caution">
    <text evidence="3">The sequence shown here is derived from an EMBL/GenBank/DDBJ whole genome shotgun (WGS) entry which is preliminary data.</text>
</comment>
<gene>
    <name evidence="3" type="ORF">CRM22_006516</name>
</gene>
<dbReference type="AlphaFoldDB" id="A0A4S2LKH0"/>
<protein>
    <recommendedName>
        <fullName evidence="5">MATH domain-containing protein</fullName>
    </recommendedName>
</protein>
<evidence type="ECO:0008006" key="5">
    <source>
        <dbReference type="Google" id="ProtNLM"/>
    </source>
</evidence>
<reference evidence="3 4" key="1">
    <citation type="journal article" date="2019" name="BMC Genomics">
        <title>New insights from Opisthorchis felineus genome: update on genomics of the epidemiologically important liver flukes.</title>
        <authorList>
            <person name="Ershov N.I."/>
            <person name="Mordvinov V.A."/>
            <person name="Prokhortchouk E.B."/>
            <person name="Pakharukova M.Y."/>
            <person name="Gunbin K.V."/>
            <person name="Ustyantsev K."/>
            <person name="Genaev M.A."/>
            <person name="Blinov A.G."/>
            <person name="Mazur A."/>
            <person name="Boulygina E."/>
            <person name="Tsygankova S."/>
            <person name="Khrameeva E."/>
            <person name="Chekanov N."/>
            <person name="Fan G."/>
            <person name="Xiao A."/>
            <person name="Zhang H."/>
            <person name="Xu X."/>
            <person name="Yang H."/>
            <person name="Solovyev V."/>
            <person name="Lee S.M."/>
            <person name="Liu X."/>
            <person name="Afonnikov D.A."/>
            <person name="Skryabin K.G."/>
        </authorList>
    </citation>
    <scope>NUCLEOTIDE SEQUENCE [LARGE SCALE GENOMIC DNA]</scope>
    <source>
        <strain evidence="3">AK-0245</strain>
        <tissue evidence="3">Whole organism</tissue>
    </source>
</reference>
<feature type="compositionally biased region" description="Polar residues" evidence="2">
    <location>
        <begin position="793"/>
        <end position="805"/>
    </location>
</feature>
<dbReference type="EMBL" id="SJOL01006875">
    <property type="protein sequence ID" value="TGZ64132.1"/>
    <property type="molecule type" value="Genomic_DNA"/>
</dbReference>
<keyword evidence="1" id="KW-0175">Coiled coil</keyword>
<dbReference type="Gene3D" id="2.60.210.10">
    <property type="entry name" value="Apoptosis, Tumor Necrosis Factor Receptor Associated Protein 2, Chain A"/>
    <property type="match status" value="1"/>
</dbReference>
<feature type="coiled-coil region" evidence="1">
    <location>
        <begin position="593"/>
        <end position="620"/>
    </location>
</feature>
<accession>A0A4S2LKH0</accession>
<evidence type="ECO:0000256" key="1">
    <source>
        <dbReference type="SAM" id="Coils"/>
    </source>
</evidence>
<dbReference type="STRING" id="147828.A0A4S2LKH0"/>
<feature type="region of interest" description="Disordered" evidence="2">
    <location>
        <begin position="793"/>
        <end position="812"/>
    </location>
</feature>
<evidence type="ECO:0000313" key="4">
    <source>
        <dbReference type="Proteomes" id="UP000308267"/>
    </source>
</evidence>
<sequence>MNDQDTVTFSHRSGRYVHLSRFLHMNDQHNTQIFTFLLLPHLLCSTLEEVESAPFLYADHQWIVSFRKSETHLGVFLELALTNSDRSTNRKHKKSSENSSSYVQWRTVTVDFQCTLKNPEHFSRNELFARRGCTFSATQAKHGRRRFIDLSLLSSKHFLFDDGKCVFEIELKNPDIFLHLWAYQCQDPASYFPRTAETTLCDNRAVRLMRMDGSVIQFNKSLHFETESFEFSDSPWIVTVDMEPGHLGTNENSTTVDPTDVTVAVEICLVRKTTRTRAHSGSTPRTDNKHCTNFCRLKCVATLPGDCVTGVMEFSIGSQGWPMQAYRTTFEGSAYEVNSNDESSVGNISPVESNPQGTRLKTSGSPIALLLSTISSPFTVGLRILSSSYLTFLEVPVSMIDEKPKLTHLMDPFDFPWYIRTITTGRILRIKLQPIYHRASQHSNKRSITPTVPETHACCLPGNACVLGVELRIDALTQKLHPPVCPLGMDLVELIRYNTYMGAYARGSSDPDKGTRSAGQRTHSRSSQEEYEGPLEDTYDVVMDITVDKVLDKSSGFVNPLNDTILVEVMWVYKHIVFLERTQTIDAINQRQYIQMRNALEQIKKDRDELEKQIVIKEMGLVQVDAKACGPRSLLPKEALYNLKPHADLSVQSRSSRSAVSDNDISGNRQLQKLSTDSVDEYSENFGSRTSLPTSRKEPIGGRGQNSPRCNFHSKPRRAAATQLFRHSGQQSFDYAQNMHENLSRTSNTVCATPEYNHSGLPERRKQFYRSRTIWQTYDSYQGDQHGVMKTSLHTQSSSGWSTPGDSRGRQVAENGRLRVKPRNYPTRTGCVDHEKTDYLFGS</sequence>
<organism evidence="3 4">
    <name type="scientific">Opisthorchis felineus</name>
    <dbReference type="NCBI Taxonomy" id="147828"/>
    <lineage>
        <taxon>Eukaryota</taxon>
        <taxon>Metazoa</taxon>
        <taxon>Spiralia</taxon>
        <taxon>Lophotrochozoa</taxon>
        <taxon>Platyhelminthes</taxon>
        <taxon>Trematoda</taxon>
        <taxon>Digenea</taxon>
        <taxon>Opisthorchiida</taxon>
        <taxon>Opisthorchiata</taxon>
        <taxon>Opisthorchiidae</taxon>
        <taxon>Opisthorchis</taxon>
    </lineage>
</organism>
<evidence type="ECO:0000256" key="2">
    <source>
        <dbReference type="SAM" id="MobiDB-lite"/>
    </source>
</evidence>
<evidence type="ECO:0000313" key="3">
    <source>
        <dbReference type="EMBL" id="TGZ64132.1"/>
    </source>
</evidence>
<feature type="region of interest" description="Disordered" evidence="2">
    <location>
        <begin position="651"/>
        <end position="713"/>
    </location>
</feature>
<feature type="compositionally biased region" description="Polar residues" evidence="2">
    <location>
        <begin position="685"/>
        <end position="694"/>
    </location>
</feature>
<dbReference type="OrthoDB" id="10035275at2759"/>
<keyword evidence="4" id="KW-1185">Reference proteome</keyword>
<dbReference type="InterPro" id="IPR008974">
    <property type="entry name" value="TRAF-like"/>
</dbReference>
<name>A0A4S2LKH0_OPIFE</name>
<dbReference type="SUPFAM" id="SSF49599">
    <property type="entry name" value="TRAF domain-like"/>
    <property type="match status" value="1"/>
</dbReference>
<feature type="region of interest" description="Disordered" evidence="2">
    <location>
        <begin position="506"/>
        <end position="533"/>
    </location>
</feature>
<dbReference type="Proteomes" id="UP000308267">
    <property type="component" value="Unassembled WGS sequence"/>
</dbReference>
<feature type="compositionally biased region" description="Polar residues" evidence="2">
    <location>
        <begin position="663"/>
        <end position="677"/>
    </location>
</feature>